<keyword evidence="10" id="KW-1185">Reference proteome</keyword>
<dbReference type="InterPro" id="IPR000909">
    <property type="entry name" value="PLipase_C_PInositol-sp_X_dom"/>
</dbReference>
<dbReference type="GO" id="GO:0051209">
    <property type="term" value="P:release of sequestered calcium ion into cytosol"/>
    <property type="evidence" value="ECO:0007669"/>
    <property type="project" value="TreeGrafter"/>
</dbReference>
<keyword evidence="4 6" id="KW-0443">Lipid metabolism</keyword>
<evidence type="ECO:0000256" key="3">
    <source>
        <dbReference type="ARBA" id="ARBA00022963"/>
    </source>
</evidence>
<evidence type="ECO:0000256" key="4">
    <source>
        <dbReference type="ARBA" id="ARBA00023098"/>
    </source>
</evidence>
<name>A0A1E7EJ58_9STRA</name>
<evidence type="ECO:0000259" key="8">
    <source>
        <dbReference type="PROSITE" id="PS50008"/>
    </source>
</evidence>
<protein>
    <recommendedName>
        <fullName evidence="1 6">Phosphoinositide phospholipase C</fullName>
        <ecNumber evidence="1 6">3.1.4.11</ecNumber>
    </recommendedName>
</protein>
<dbReference type="SMART" id="SM00239">
    <property type="entry name" value="C2"/>
    <property type="match status" value="1"/>
</dbReference>
<dbReference type="InterPro" id="IPR001192">
    <property type="entry name" value="PI-PLC_fam"/>
</dbReference>
<dbReference type="InterPro" id="IPR001711">
    <property type="entry name" value="PLipase_C_Pinositol-sp_Y"/>
</dbReference>
<dbReference type="InParanoid" id="A0A1E7EJ58"/>
<dbReference type="SMART" id="SM00149">
    <property type="entry name" value="PLCYc"/>
    <property type="match status" value="1"/>
</dbReference>
<dbReference type="Proteomes" id="UP000095751">
    <property type="component" value="Unassembled WGS sequence"/>
</dbReference>
<evidence type="ECO:0000313" key="9">
    <source>
        <dbReference type="EMBL" id="OEU05924.1"/>
    </source>
</evidence>
<evidence type="ECO:0000256" key="6">
    <source>
        <dbReference type="RuleBase" id="RU361133"/>
    </source>
</evidence>
<comment type="catalytic activity">
    <reaction evidence="6">
        <text>a 1,2-diacyl-sn-glycero-3-phospho-(1D-myo-inositol-4,5-bisphosphate) + H2O = 1D-myo-inositol 1,4,5-trisphosphate + a 1,2-diacyl-sn-glycerol + H(+)</text>
        <dbReference type="Rhea" id="RHEA:33179"/>
        <dbReference type="ChEBI" id="CHEBI:15377"/>
        <dbReference type="ChEBI" id="CHEBI:15378"/>
        <dbReference type="ChEBI" id="CHEBI:17815"/>
        <dbReference type="ChEBI" id="CHEBI:58456"/>
        <dbReference type="ChEBI" id="CHEBI:203600"/>
        <dbReference type="EC" id="3.1.4.11"/>
    </reaction>
</comment>
<dbReference type="InterPro" id="IPR035892">
    <property type="entry name" value="C2_domain_sf"/>
</dbReference>
<dbReference type="PROSITE" id="PS50008">
    <property type="entry name" value="PIPLC_Y_DOMAIN"/>
    <property type="match status" value="1"/>
</dbReference>
<dbReference type="PROSITE" id="PS50004">
    <property type="entry name" value="C2"/>
    <property type="match status" value="1"/>
</dbReference>
<dbReference type="CDD" id="cd00275">
    <property type="entry name" value="C2_PLC_like"/>
    <property type="match status" value="1"/>
</dbReference>
<dbReference type="OrthoDB" id="269822at2759"/>
<feature type="domain" description="C2" evidence="7">
    <location>
        <begin position="330"/>
        <end position="464"/>
    </location>
</feature>
<keyword evidence="5" id="KW-0807">Transducer</keyword>
<dbReference type="PANTHER" id="PTHR10336">
    <property type="entry name" value="PHOSPHOINOSITIDE-SPECIFIC PHOSPHOLIPASE C FAMILY PROTEIN"/>
    <property type="match status" value="1"/>
</dbReference>
<dbReference type="Gene3D" id="2.60.40.150">
    <property type="entry name" value="C2 domain"/>
    <property type="match status" value="1"/>
</dbReference>
<keyword evidence="3 6" id="KW-0442">Lipid degradation</keyword>
<dbReference type="Pfam" id="PF00388">
    <property type="entry name" value="PI-PLC-X"/>
    <property type="match status" value="1"/>
</dbReference>
<evidence type="ECO:0000256" key="1">
    <source>
        <dbReference type="ARBA" id="ARBA00012368"/>
    </source>
</evidence>
<accession>A0A1E7EJ58</accession>
<dbReference type="Pfam" id="PF00387">
    <property type="entry name" value="PI-PLC-Y"/>
    <property type="match status" value="1"/>
</dbReference>
<dbReference type="KEGG" id="fcy:FRACYDRAFT_203452"/>
<proteinExistence type="predicted"/>
<evidence type="ECO:0000313" key="10">
    <source>
        <dbReference type="Proteomes" id="UP000095751"/>
    </source>
</evidence>
<evidence type="ECO:0000256" key="2">
    <source>
        <dbReference type="ARBA" id="ARBA00022801"/>
    </source>
</evidence>
<sequence>MSHPMSNYWIMSSHDTYLDCWNQRADQPVLDEQMYLAALYRGVRCLELDVWDGVPTIGGDSIGEPVIAREKPKLKDDPSVNVKVALKSIQQYLLANKKSYPIIINIENHCSYKVQEKLAKYIFEILGSIGLIVVPDNSDSMDVSDLLPSPASMRGRVVIMGKRPNIVMDGAKVVNDDFDDENDTVFDDEGIPNVKSRDEEEYEMEKVTEIPPQLANMTFLHTTKHKYWDKSLQLPSTHVHSFAEGVLEQMTEKNKEEQIIQNLKKFTSSHICRTFRSWKDVDKTSELNTDPLFKWSLGCQLVSLNYSTYDEHLLKADGRFRRNGSCGYTLKPEFLRSYDAVPERPESWKLNVLCGSCLPTPDSKQQRTSTGISFINPFVKINVYGGDIEQRKGEHTTCVVGRNGLNPVFDDKTGFIFKATSPSLAILTFTVWHKNAEGIEELIGGSAMPVSCIREGCRSVPLFDKQNTRAGPYAYASLLVKAKRVT</sequence>
<dbReference type="SUPFAM" id="SSF49562">
    <property type="entry name" value="C2 domain (Calcium/lipid-binding domain, CaLB)"/>
    <property type="match status" value="1"/>
</dbReference>
<dbReference type="SUPFAM" id="SSF51695">
    <property type="entry name" value="PLC-like phosphodiesterases"/>
    <property type="match status" value="1"/>
</dbReference>
<dbReference type="InterPro" id="IPR017946">
    <property type="entry name" value="PLC-like_Pdiesterase_TIM-brl"/>
</dbReference>
<dbReference type="EMBL" id="KV784442">
    <property type="protein sequence ID" value="OEU05924.1"/>
    <property type="molecule type" value="Genomic_DNA"/>
</dbReference>
<gene>
    <name evidence="9" type="ORF">FRACYDRAFT_203452</name>
</gene>
<dbReference type="EC" id="3.1.4.11" evidence="1 6"/>
<evidence type="ECO:0000259" key="7">
    <source>
        <dbReference type="PROSITE" id="PS50004"/>
    </source>
</evidence>
<dbReference type="SMART" id="SM00148">
    <property type="entry name" value="PLCXc"/>
    <property type="match status" value="1"/>
</dbReference>
<dbReference type="Gene3D" id="3.20.20.190">
    <property type="entry name" value="Phosphatidylinositol (PI) phosphodiesterase"/>
    <property type="match status" value="1"/>
</dbReference>
<dbReference type="GO" id="GO:0004435">
    <property type="term" value="F:phosphatidylinositol-4,5-bisphosphate phospholipase C activity"/>
    <property type="evidence" value="ECO:0007669"/>
    <property type="project" value="UniProtKB-EC"/>
</dbReference>
<evidence type="ECO:0000256" key="5">
    <source>
        <dbReference type="ARBA" id="ARBA00023224"/>
    </source>
</evidence>
<dbReference type="PANTHER" id="PTHR10336:SF36">
    <property type="entry name" value="1-PHOSPHATIDYLINOSITOL 4,5-BISPHOSPHATE PHOSPHODIESTERASE BETA-4"/>
    <property type="match status" value="1"/>
</dbReference>
<organism evidence="9 10">
    <name type="scientific">Fragilariopsis cylindrus CCMP1102</name>
    <dbReference type="NCBI Taxonomy" id="635003"/>
    <lineage>
        <taxon>Eukaryota</taxon>
        <taxon>Sar</taxon>
        <taxon>Stramenopiles</taxon>
        <taxon>Ochrophyta</taxon>
        <taxon>Bacillariophyta</taxon>
        <taxon>Bacillariophyceae</taxon>
        <taxon>Bacillariophycidae</taxon>
        <taxon>Bacillariales</taxon>
        <taxon>Bacillariaceae</taxon>
        <taxon>Fragilariopsis</taxon>
    </lineage>
</organism>
<dbReference type="Pfam" id="PF00168">
    <property type="entry name" value="C2"/>
    <property type="match status" value="1"/>
</dbReference>
<dbReference type="PRINTS" id="PR00390">
    <property type="entry name" value="PHPHLIPASEC"/>
</dbReference>
<keyword evidence="2 6" id="KW-0378">Hydrolase</keyword>
<dbReference type="AlphaFoldDB" id="A0A1E7EJ58"/>
<dbReference type="GO" id="GO:0016042">
    <property type="term" value="P:lipid catabolic process"/>
    <property type="evidence" value="ECO:0007669"/>
    <property type="project" value="UniProtKB-KW"/>
</dbReference>
<dbReference type="PROSITE" id="PS50007">
    <property type="entry name" value="PIPLC_X_DOMAIN"/>
    <property type="match status" value="1"/>
</dbReference>
<feature type="domain" description="PI-PLC Y-box" evidence="8">
    <location>
        <begin position="238"/>
        <end position="336"/>
    </location>
</feature>
<dbReference type="InterPro" id="IPR000008">
    <property type="entry name" value="C2_dom"/>
</dbReference>
<reference evidence="9 10" key="1">
    <citation type="submission" date="2016-09" db="EMBL/GenBank/DDBJ databases">
        <title>Extensive genetic diversity and differential bi-allelic expression allows diatom success in the polar Southern Ocean.</title>
        <authorList>
            <consortium name="DOE Joint Genome Institute"/>
            <person name="Mock T."/>
            <person name="Otillar R.P."/>
            <person name="Strauss J."/>
            <person name="Dupont C."/>
            <person name="Frickenhaus S."/>
            <person name="Maumus F."/>
            <person name="Mcmullan M."/>
            <person name="Sanges R."/>
            <person name="Schmutz J."/>
            <person name="Toseland A."/>
            <person name="Valas R."/>
            <person name="Veluchamy A."/>
            <person name="Ward B.J."/>
            <person name="Allen A."/>
            <person name="Barry K."/>
            <person name="Falciatore A."/>
            <person name="Ferrante M."/>
            <person name="Fortunato A.E."/>
            <person name="Gloeckner G."/>
            <person name="Gruber A."/>
            <person name="Hipkin R."/>
            <person name="Janech M."/>
            <person name="Kroth P."/>
            <person name="Leese F."/>
            <person name="Lindquist E."/>
            <person name="Lyon B.R."/>
            <person name="Martin J."/>
            <person name="Mayer C."/>
            <person name="Parker M."/>
            <person name="Quesneville H."/>
            <person name="Raymond J."/>
            <person name="Uhlig C."/>
            <person name="Valentin K.U."/>
            <person name="Worden A.Z."/>
            <person name="Armbrust E.V."/>
            <person name="Bowler C."/>
            <person name="Green B."/>
            <person name="Moulton V."/>
            <person name="Van Oosterhout C."/>
            <person name="Grigoriev I."/>
        </authorList>
    </citation>
    <scope>NUCLEOTIDE SEQUENCE [LARGE SCALE GENOMIC DNA]</scope>
    <source>
        <strain evidence="9 10">CCMP1102</strain>
    </source>
</reference>
<dbReference type="GO" id="GO:0048015">
    <property type="term" value="P:phosphatidylinositol-mediated signaling"/>
    <property type="evidence" value="ECO:0007669"/>
    <property type="project" value="TreeGrafter"/>
</dbReference>